<evidence type="ECO:0000313" key="1">
    <source>
        <dbReference type="EMBL" id="CAH2238066.1"/>
    </source>
</evidence>
<accession>A0A8S4RMB6</accession>
<dbReference type="AlphaFoldDB" id="A0A8S4RMB6"/>
<dbReference type="OrthoDB" id="7442343at2759"/>
<name>A0A8S4RMB6_9NEOP</name>
<comment type="caution">
    <text evidence="1">The sequence shown here is derived from an EMBL/GenBank/DDBJ whole genome shotgun (WGS) entry which is preliminary data.</text>
</comment>
<protein>
    <submittedName>
        <fullName evidence="1">Jg18451 protein</fullName>
    </submittedName>
</protein>
<evidence type="ECO:0000313" key="2">
    <source>
        <dbReference type="Proteomes" id="UP000838756"/>
    </source>
</evidence>
<organism evidence="1 2">
    <name type="scientific">Pararge aegeria aegeria</name>
    <dbReference type="NCBI Taxonomy" id="348720"/>
    <lineage>
        <taxon>Eukaryota</taxon>
        <taxon>Metazoa</taxon>
        <taxon>Ecdysozoa</taxon>
        <taxon>Arthropoda</taxon>
        <taxon>Hexapoda</taxon>
        <taxon>Insecta</taxon>
        <taxon>Pterygota</taxon>
        <taxon>Neoptera</taxon>
        <taxon>Endopterygota</taxon>
        <taxon>Lepidoptera</taxon>
        <taxon>Glossata</taxon>
        <taxon>Ditrysia</taxon>
        <taxon>Papilionoidea</taxon>
        <taxon>Nymphalidae</taxon>
        <taxon>Satyrinae</taxon>
        <taxon>Satyrini</taxon>
        <taxon>Parargina</taxon>
        <taxon>Pararge</taxon>
    </lineage>
</organism>
<gene>
    <name evidence="1" type="primary">jg18451</name>
    <name evidence="1" type="ORF">PAEG_LOCUS15220</name>
</gene>
<proteinExistence type="predicted"/>
<reference evidence="1" key="1">
    <citation type="submission" date="2022-03" db="EMBL/GenBank/DDBJ databases">
        <authorList>
            <person name="Lindestad O."/>
        </authorList>
    </citation>
    <scope>NUCLEOTIDE SEQUENCE</scope>
</reference>
<dbReference type="Proteomes" id="UP000838756">
    <property type="component" value="Unassembled WGS sequence"/>
</dbReference>
<dbReference type="EMBL" id="CAKXAJ010025321">
    <property type="protein sequence ID" value="CAH2238066.1"/>
    <property type="molecule type" value="Genomic_DNA"/>
</dbReference>
<sequence length="161" mass="17657">MLSLGARIKSDLEVMLAHGVKAEIESVAATAAALCDSYSLVMEHNINEESSDKKLLNKAKSQCIGQSKKVACEPAKHKSFNSNEAVRSLDVALARLKKSKLVNGECITNTSQAKPAFPILLQEIISWRNIFGVQKYGVENVKMAGQAFLKTICMINNKKFE</sequence>
<keyword evidence="2" id="KW-1185">Reference proteome</keyword>